<gene>
    <name evidence="1" type="ORF">MVEN_00783500</name>
</gene>
<sequence length="145" mass="15937">MPAFAFAYGSFGDILATAELVIKIADLANLTLLSIHDALRSSPIALSVATRIQEVVQRRHLLILKFFEKINAPNGVIARIIWAASQDRKLAAFRMRVVERRTVLGVVVRMMNSGMLLAVQNRVDRVGAGNNQVRDVVQEGVNSLA</sequence>
<evidence type="ECO:0000313" key="1">
    <source>
        <dbReference type="EMBL" id="KAF7360525.1"/>
    </source>
</evidence>
<comment type="caution">
    <text evidence="1">The sequence shown here is derived from an EMBL/GenBank/DDBJ whole genome shotgun (WGS) entry which is preliminary data.</text>
</comment>
<organism evidence="1 2">
    <name type="scientific">Mycena venus</name>
    <dbReference type="NCBI Taxonomy" id="2733690"/>
    <lineage>
        <taxon>Eukaryota</taxon>
        <taxon>Fungi</taxon>
        <taxon>Dikarya</taxon>
        <taxon>Basidiomycota</taxon>
        <taxon>Agaricomycotina</taxon>
        <taxon>Agaricomycetes</taxon>
        <taxon>Agaricomycetidae</taxon>
        <taxon>Agaricales</taxon>
        <taxon>Marasmiineae</taxon>
        <taxon>Mycenaceae</taxon>
        <taxon>Mycena</taxon>
    </lineage>
</organism>
<dbReference type="EMBL" id="JACAZI010000005">
    <property type="protein sequence ID" value="KAF7360525.1"/>
    <property type="molecule type" value="Genomic_DNA"/>
</dbReference>
<dbReference type="OrthoDB" id="3055369at2759"/>
<proteinExistence type="predicted"/>
<evidence type="ECO:0000313" key="2">
    <source>
        <dbReference type="Proteomes" id="UP000620124"/>
    </source>
</evidence>
<accession>A0A8H6YG28</accession>
<dbReference type="AlphaFoldDB" id="A0A8H6YG28"/>
<reference evidence="1" key="1">
    <citation type="submission" date="2020-05" db="EMBL/GenBank/DDBJ databases">
        <title>Mycena genomes resolve the evolution of fungal bioluminescence.</title>
        <authorList>
            <person name="Tsai I.J."/>
        </authorList>
    </citation>
    <scope>NUCLEOTIDE SEQUENCE</scope>
    <source>
        <strain evidence="1">CCC161011</strain>
    </source>
</reference>
<keyword evidence="2" id="KW-1185">Reference proteome</keyword>
<dbReference type="Proteomes" id="UP000620124">
    <property type="component" value="Unassembled WGS sequence"/>
</dbReference>
<name>A0A8H6YG28_9AGAR</name>
<protein>
    <submittedName>
        <fullName evidence="1">Uncharacterized protein</fullName>
    </submittedName>
</protein>